<keyword evidence="7" id="KW-0653">Protein transport</keyword>
<feature type="transmembrane region" description="Helical" evidence="11">
    <location>
        <begin position="157"/>
        <end position="176"/>
    </location>
</feature>
<dbReference type="Proteomes" id="UP001152799">
    <property type="component" value="Chromosome 2"/>
</dbReference>
<evidence type="ECO:0000256" key="9">
    <source>
        <dbReference type="ARBA" id="ARBA00023136"/>
    </source>
</evidence>
<feature type="transmembrane region" description="Helical" evidence="11">
    <location>
        <begin position="52"/>
        <end position="81"/>
    </location>
</feature>
<comment type="similarity">
    <text evidence="2">Belongs to the ERD2 family.</text>
</comment>
<evidence type="ECO:0000256" key="5">
    <source>
        <dbReference type="ARBA" id="ARBA00022824"/>
    </source>
</evidence>
<gene>
    <name evidence="12" type="ORF">CEUTPL_LOCUS5244</name>
</gene>
<evidence type="ECO:0000256" key="1">
    <source>
        <dbReference type="ARBA" id="ARBA00004477"/>
    </source>
</evidence>
<keyword evidence="13" id="KW-1185">Reference proteome</keyword>
<evidence type="ECO:0000256" key="2">
    <source>
        <dbReference type="ARBA" id="ARBA00010120"/>
    </source>
</evidence>
<dbReference type="GO" id="GO:0016192">
    <property type="term" value="P:vesicle-mediated transport"/>
    <property type="evidence" value="ECO:0007669"/>
    <property type="project" value="UniProtKB-KW"/>
</dbReference>
<evidence type="ECO:0008006" key="14">
    <source>
        <dbReference type="Google" id="ProtNLM"/>
    </source>
</evidence>
<name>A0A9N9MK87_9CUCU</name>
<organism evidence="12 13">
    <name type="scientific">Ceutorhynchus assimilis</name>
    <name type="common">cabbage seed weevil</name>
    <dbReference type="NCBI Taxonomy" id="467358"/>
    <lineage>
        <taxon>Eukaryota</taxon>
        <taxon>Metazoa</taxon>
        <taxon>Ecdysozoa</taxon>
        <taxon>Arthropoda</taxon>
        <taxon>Hexapoda</taxon>
        <taxon>Insecta</taxon>
        <taxon>Pterygota</taxon>
        <taxon>Neoptera</taxon>
        <taxon>Endopterygota</taxon>
        <taxon>Coleoptera</taxon>
        <taxon>Polyphaga</taxon>
        <taxon>Cucujiformia</taxon>
        <taxon>Curculionidae</taxon>
        <taxon>Ceutorhynchinae</taxon>
        <taxon>Ceutorhynchus</taxon>
    </lineage>
</organism>
<dbReference type="GO" id="GO:0005789">
    <property type="term" value="C:endoplasmic reticulum membrane"/>
    <property type="evidence" value="ECO:0007669"/>
    <property type="project" value="UniProtKB-SubCell"/>
</dbReference>
<evidence type="ECO:0000256" key="4">
    <source>
        <dbReference type="ARBA" id="ARBA00022692"/>
    </source>
</evidence>
<accession>A0A9N9MK87</accession>
<feature type="transmembrane region" description="Helical" evidence="11">
    <location>
        <begin position="188"/>
        <end position="209"/>
    </location>
</feature>
<dbReference type="AlphaFoldDB" id="A0A9N9MK87"/>
<evidence type="ECO:0000313" key="12">
    <source>
        <dbReference type="EMBL" id="CAG9764610.1"/>
    </source>
</evidence>
<reference evidence="12" key="1">
    <citation type="submission" date="2022-01" db="EMBL/GenBank/DDBJ databases">
        <authorList>
            <person name="King R."/>
        </authorList>
    </citation>
    <scope>NUCLEOTIDE SEQUENCE</scope>
</reference>
<dbReference type="InterPro" id="IPR000133">
    <property type="entry name" value="ER_ret_rcpt"/>
</dbReference>
<evidence type="ECO:0000256" key="6">
    <source>
        <dbReference type="ARBA" id="ARBA00022892"/>
    </source>
</evidence>
<evidence type="ECO:0000313" key="13">
    <source>
        <dbReference type="Proteomes" id="UP001152799"/>
    </source>
</evidence>
<evidence type="ECO:0000256" key="7">
    <source>
        <dbReference type="ARBA" id="ARBA00022927"/>
    </source>
</evidence>
<sequence>MNIFRIGADSIHLLGMITIVYDIIHKRNCTGISGITQILYAQVFMSRYTDLLLYYVSIYNTFMKITYILMTFIAIILIFVVFRKSYDRKNDSIFHLLWTFPAALLAFKYNSISISDVRSYDDLSYYTEILWSSSIYLEVVAIVPQYVMFRKTKNARCLYYVAMLCTYRSLYIANWIVRYFEENRYSSIATVSGVIQAIILIIVIIDIELNKEKPNPGKWREIQDVFTVEAAKLAQPTKVKIQYPNNEQFGGQENQGLIY</sequence>
<dbReference type="GO" id="GO:0046923">
    <property type="term" value="F:ER retention sequence binding"/>
    <property type="evidence" value="ECO:0007669"/>
    <property type="project" value="InterPro"/>
</dbReference>
<keyword evidence="9 11" id="KW-0472">Membrane</keyword>
<dbReference type="OrthoDB" id="7694678at2759"/>
<keyword evidence="6" id="KW-0931">ER-Golgi transport</keyword>
<keyword evidence="4 11" id="KW-0812">Transmembrane</keyword>
<feature type="transmembrane region" description="Helical" evidence="11">
    <location>
        <begin position="93"/>
        <end position="109"/>
    </location>
</feature>
<evidence type="ECO:0000256" key="3">
    <source>
        <dbReference type="ARBA" id="ARBA00022448"/>
    </source>
</evidence>
<protein>
    <recommendedName>
        <fullName evidence="14">ER lumen protein-retaining receptor</fullName>
    </recommendedName>
</protein>
<dbReference type="GO" id="GO:0006621">
    <property type="term" value="P:protein retention in ER lumen"/>
    <property type="evidence" value="ECO:0007669"/>
    <property type="project" value="InterPro"/>
</dbReference>
<proteinExistence type="inferred from homology"/>
<keyword evidence="3" id="KW-0813">Transport</keyword>
<feature type="transmembrane region" description="Helical" evidence="11">
    <location>
        <begin position="129"/>
        <end position="148"/>
    </location>
</feature>
<comment type="subcellular location">
    <subcellularLocation>
        <location evidence="1">Endoplasmic reticulum membrane</location>
        <topology evidence="1">Multi-pass membrane protein</topology>
    </subcellularLocation>
</comment>
<dbReference type="GO" id="GO:0015031">
    <property type="term" value="P:protein transport"/>
    <property type="evidence" value="ECO:0007669"/>
    <property type="project" value="UniProtKB-KW"/>
</dbReference>
<evidence type="ECO:0000256" key="10">
    <source>
        <dbReference type="ARBA" id="ARBA00023170"/>
    </source>
</evidence>
<evidence type="ECO:0000256" key="8">
    <source>
        <dbReference type="ARBA" id="ARBA00022989"/>
    </source>
</evidence>
<dbReference type="PRINTS" id="PR00660">
    <property type="entry name" value="ERLUMENR"/>
</dbReference>
<dbReference type="Pfam" id="PF00810">
    <property type="entry name" value="ER_lumen_recept"/>
    <property type="match status" value="1"/>
</dbReference>
<dbReference type="EMBL" id="OU892278">
    <property type="protein sequence ID" value="CAG9764610.1"/>
    <property type="molecule type" value="Genomic_DNA"/>
</dbReference>
<evidence type="ECO:0000256" key="11">
    <source>
        <dbReference type="SAM" id="Phobius"/>
    </source>
</evidence>
<keyword evidence="8 11" id="KW-1133">Transmembrane helix</keyword>
<dbReference type="PANTHER" id="PTHR10585">
    <property type="entry name" value="ER LUMEN PROTEIN RETAINING RECEPTOR"/>
    <property type="match status" value="1"/>
</dbReference>
<keyword evidence="10" id="KW-0675">Receptor</keyword>
<keyword evidence="5" id="KW-0256">Endoplasmic reticulum</keyword>